<feature type="region of interest" description="Disordered" evidence="6">
    <location>
        <begin position="1"/>
        <end position="28"/>
    </location>
</feature>
<evidence type="ECO:0000313" key="10">
    <source>
        <dbReference type="Proteomes" id="UP001178507"/>
    </source>
</evidence>
<dbReference type="Proteomes" id="UP001178507">
    <property type="component" value="Unassembled WGS sequence"/>
</dbReference>
<feature type="transmembrane region" description="Helical" evidence="7">
    <location>
        <begin position="323"/>
        <end position="343"/>
    </location>
</feature>
<dbReference type="InterPro" id="IPR051739">
    <property type="entry name" value="Rhomboid_IM_Serine_Proteases"/>
</dbReference>
<accession>A0AA36N3H8</accession>
<comment type="caution">
    <text evidence="9">The sequence shown here is derived from an EMBL/GenBank/DDBJ whole genome shotgun (WGS) entry which is preliminary data.</text>
</comment>
<sequence length="499" mass="55115">MDAVGLRLPPSATVKDLSRSAHSTSTLDQLRHTPTAASFDGLEGAAIADEADEAEVPRRARLKQVTGNAKEGLKDFFSDWFGARRLQHEESLGPKAEQVSVLGKAEDKSQRRANFQVVKGRRKRGPPTSRTQVADYRDATQRELKGVGWGGPPIKRPKIKDNKDVTKAQQMQLDFTGQEEEEHESLADMLEGQVHEEDTEFFVMQSFPTFTLIQSVLIFLSYLVLAVASGTSPAGLETFFPGQTDLALAGPGCQDLRFQLWRPITYQFSHSSFTHMLGNVLLLVMCGINLEGFHGSLRLFWMFEIGVLGGAGCVYVFDSHARVLGMSGGGYALLGMQLGDVLLNWERKSAVYRLIFIFLLALVEVMLYFLNPQEEISYSAHAGGGVAGLLLVLVFGRNLSVKTYDCETQVIRVAKVLLAGLAIFCICWALIHWPPMSLLEQVPYCWAAQVSNETFFGDTDLHCVRCDGAACIARWSAPLQNESRVVSPGSCRSWAVTER</sequence>
<evidence type="ECO:0000313" key="9">
    <source>
        <dbReference type="EMBL" id="CAJ1393057.1"/>
    </source>
</evidence>
<dbReference type="AlphaFoldDB" id="A0AA36N3H8"/>
<dbReference type="Gene3D" id="1.20.1540.10">
    <property type="entry name" value="Rhomboid-like"/>
    <property type="match status" value="1"/>
</dbReference>
<dbReference type="SUPFAM" id="SSF144091">
    <property type="entry name" value="Rhomboid-like"/>
    <property type="match status" value="1"/>
</dbReference>
<dbReference type="PANTHER" id="PTHR45840:SF2">
    <property type="entry name" value="PROTEIN RHOMBOID-RELATED"/>
    <property type="match status" value="1"/>
</dbReference>
<protein>
    <recommendedName>
        <fullName evidence="8">Peptidase S54 rhomboid domain-containing protein</fullName>
    </recommendedName>
</protein>
<dbReference type="PANTHER" id="PTHR45840">
    <property type="entry name" value="RHOMBOID-RELATED PROTEIN"/>
    <property type="match status" value="1"/>
</dbReference>
<keyword evidence="4 7" id="KW-1133">Transmembrane helix</keyword>
<feature type="transmembrane region" description="Helical" evidence="7">
    <location>
        <begin position="416"/>
        <end position="433"/>
    </location>
</feature>
<feature type="transmembrane region" description="Helical" evidence="7">
    <location>
        <begin position="350"/>
        <end position="370"/>
    </location>
</feature>
<evidence type="ECO:0000256" key="2">
    <source>
        <dbReference type="ARBA" id="ARBA00009045"/>
    </source>
</evidence>
<proteinExistence type="inferred from homology"/>
<evidence type="ECO:0000256" key="4">
    <source>
        <dbReference type="ARBA" id="ARBA00022989"/>
    </source>
</evidence>
<feature type="transmembrane region" description="Helical" evidence="7">
    <location>
        <begin position="299"/>
        <end position="317"/>
    </location>
</feature>
<feature type="transmembrane region" description="Helical" evidence="7">
    <location>
        <begin position="273"/>
        <end position="292"/>
    </location>
</feature>
<dbReference type="GO" id="GO:0004252">
    <property type="term" value="F:serine-type endopeptidase activity"/>
    <property type="evidence" value="ECO:0007669"/>
    <property type="project" value="InterPro"/>
</dbReference>
<feature type="transmembrane region" description="Helical" evidence="7">
    <location>
        <begin position="376"/>
        <end position="395"/>
    </location>
</feature>
<evidence type="ECO:0000256" key="1">
    <source>
        <dbReference type="ARBA" id="ARBA00004141"/>
    </source>
</evidence>
<gene>
    <name evidence="9" type="ORF">EVOR1521_LOCUS18002</name>
</gene>
<evidence type="ECO:0000259" key="8">
    <source>
        <dbReference type="Pfam" id="PF01694"/>
    </source>
</evidence>
<reference evidence="9" key="1">
    <citation type="submission" date="2023-08" db="EMBL/GenBank/DDBJ databases">
        <authorList>
            <person name="Chen Y."/>
            <person name="Shah S."/>
            <person name="Dougan E. K."/>
            <person name="Thang M."/>
            <person name="Chan C."/>
        </authorList>
    </citation>
    <scope>NUCLEOTIDE SEQUENCE</scope>
</reference>
<keyword evidence="5 7" id="KW-0472">Membrane</keyword>
<keyword evidence="3 7" id="KW-0812">Transmembrane</keyword>
<evidence type="ECO:0000256" key="5">
    <source>
        <dbReference type="ARBA" id="ARBA00023136"/>
    </source>
</evidence>
<name>A0AA36N3H8_9DINO</name>
<keyword evidence="10" id="KW-1185">Reference proteome</keyword>
<comment type="similarity">
    <text evidence="2">Belongs to the peptidase S54 family.</text>
</comment>
<feature type="domain" description="Peptidase S54 rhomboid" evidence="8">
    <location>
        <begin position="258"/>
        <end position="397"/>
    </location>
</feature>
<organism evidence="9 10">
    <name type="scientific">Effrenium voratum</name>
    <dbReference type="NCBI Taxonomy" id="2562239"/>
    <lineage>
        <taxon>Eukaryota</taxon>
        <taxon>Sar</taxon>
        <taxon>Alveolata</taxon>
        <taxon>Dinophyceae</taxon>
        <taxon>Suessiales</taxon>
        <taxon>Symbiodiniaceae</taxon>
        <taxon>Effrenium</taxon>
    </lineage>
</organism>
<evidence type="ECO:0000256" key="3">
    <source>
        <dbReference type="ARBA" id="ARBA00022692"/>
    </source>
</evidence>
<dbReference type="EMBL" id="CAUJNA010002469">
    <property type="protein sequence ID" value="CAJ1393057.1"/>
    <property type="molecule type" value="Genomic_DNA"/>
</dbReference>
<dbReference type="InterPro" id="IPR022764">
    <property type="entry name" value="Peptidase_S54_rhomboid_dom"/>
</dbReference>
<dbReference type="GO" id="GO:0016020">
    <property type="term" value="C:membrane"/>
    <property type="evidence" value="ECO:0007669"/>
    <property type="project" value="UniProtKB-SubCell"/>
</dbReference>
<evidence type="ECO:0000256" key="6">
    <source>
        <dbReference type="SAM" id="MobiDB-lite"/>
    </source>
</evidence>
<evidence type="ECO:0000256" key="7">
    <source>
        <dbReference type="SAM" id="Phobius"/>
    </source>
</evidence>
<comment type="subcellular location">
    <subcellularLocation>
        <location evidence="1">Membrane</location>
        <topology evidence="1">Multi-pass membrane protein</topology>
    </subcellularLocation>
</comment>
<dbReference type="InterPro" id="IPR035952">
    <property type="entry name" value="Rhomboid-like_sf"/>
</dbReference>
<dbReference type="Pfam" id="PF01694">
    <property type="entry name" value="Rhomboid"/>
    <property type="match status" value="1"/>
</dbReference>